<feature type="non-terminal residue" evidence="2">
    <location>
        <position position="1"/>
    </location>
</feature>
<name>A0A382LXN8_9ZZZZ</name>
<protein>
    <submittedName>
        <fullName evidence="2">Uncharacterized protein</fullName>
    </submittedName>
</protein>
<dbReference type="EMBL" id="UINC01089980">
    <property type="protein sequence ID" value="SVC41524.1"/>
    <property type="molecule type" value="Genomic_DNA"/>
</dbReference>
<keyword evidence="1" id="KW-0472">Membrane</keyword>
<feature type="non-terminal residue" evidence="2">
    <location>
        <position position="64"/>
    </location>
</feature>
<organism evidence="2">
    <name type="scientific">marine metagenome</name>
    <dbReference type="NCBI Taxonomy" id="408172"/>
    <lineage>
        <taxon>unclassified sequences</taxon>
        <taxon>metagenomes</taxon>
        <taxon>ecological metagenomes</taxon>
    </lineage>
</organism>
<evidence type="ECO:0000313" key="2">
    <source>
        <dbReference type="EMBL" id="SVC41524.1"/>
    </source>
</evidence>
<feature type="transmembrane region" description="Helical" evidence="1">
    <location>
        <begin position="6"/>
        <end position="32"/>
    </location>
</feature>
<feature type="transmembrane region" description="Helical" evidence="1">
    <location>
        <begin position="44"/>
        <end position="62"/>
    </location>
</feature>
<sequence length="64" mass="6718">VIVFLLAGYPVAFTLAGVALLFAGIGLVTGNFEPGYLNALPSRLFGIMTNETLIAVPLFVFMGV</sequence>
<evidence type="ECO:0000256" key="1">
    <source>
        <dbReference type="SAM" id="Phobius"/>
    </source>
</evidence>
<keyword evidence="1" id="KW-1133">Transmembrane helix</keyword>
<gene>
    <name evidence="2" type="ORF">METZ01_LOCUS294378</name>
</gene>
<dbReference type="AlphaFoldDB" id="A0A382LXN8"/>
<accession>A0A382LXN8</accession>
<keyword evidence="1" id="KW-0812">Transmembrane</keyword>
<reference evidence="2" key="1">
    <citation type="submission" date="2018-05" db="EMBL/GenBank/DDBJ databases">
        <authorList>
            <person name="Lanie J.A."/>
            <person name="Ng W.-L."/>
            <person name="Kazmierczak K.M."/>
            <person name="Andrzejewski T.M."/>
            <person name="Davidsen T.M."/>
            <person name="Wayne K.J."/>
            <person name="Tettelin H."/>
            <person name="Glass J.I."/>
            <person name="Rusch D."/>
            <person name="Podicherti R."/>
            <person name="Tsui H.-C.T."/>
            <person name="Winkler M.E."/>
        </authorList>
    </citation>
    <scope>NUCLEOTIDE SEQUENCE</scope>
</reference>
<proteinExistence type="predicted"/>